<keyword evidence="14" id="KW-1185">Reference proteome</keyword>
<keyword evidence="5" id="KW-0256">Endoplasmic reticulum</keyword>
<feature type="domain" description="TLC" evidence="12">
    <location>
        <begin position="176"/>
        <end position="392"/>
    </location>
</feature>
<organism evidence="13 14">
    <name type="scientific">Dekkera bruxellensis</name>
    <name type="common">Brettanomyces custersii</name>
    <dbReference type="NCBI Taxonomy" id="5007"/>
    <lineage>
        <taxon>Eukaryota</taxon>
        <taxon>Fungi</taxon>
        <taxon>Dikarya</taxon>
        <taxon>Ascomycota</taxon>
        <taxon>Saccharomycotina</taxon>
        <taxon>Pichiomycetes</taxon>
        <taxon>Pichiales</taxon>
        <taxon>Pichiaceae</taxon>
        <taxon>Brettanomyces</taxon>
    </lineage>
</organism>
<gene>
    <name evidence="13" type="primary">LAG1</name>
    <name evidence="13" type="ORF">DEBR0S3_08526G</name>
</gene>
<dbReference type="PROSITE" id="PS50922">
    <property type="entry name" value="TLC"/>
    <property type="match status" value="1"/>
</dbReference>
<keyword evidence="3" id="KW-0808">Transferase</keyword>
<dbReference type="GO" id="GO:0005789">
    <property type="term" value="C:endoplasmic reticulum membrane"/>
    <property type="evidence" value="ECO:0007669"/>
    <property type="project" value="UniProtKB-SubCell"/>
</dbReference>
<comment type="subcellular location">
    <subcellularLocation>
        <location evidence="1">Endoplasmic reticulum membrane</location>
        <topology evidence="1">Multi-pass membrane protein</topology>
    </subcellularLocation>
</comment>
<evidence type="ECO:0000313" key="14">
    <source>
        <dbReference type="Proteomes" id="UP000478008"/>
    </source>
</evidence>
<dbReference type="PANTHER" id="PTHR12560">
    <property type="entry name" value="LONGEVITY ASSURANCE FACTOR 1 LAG1"/>
    <property type="match status" value="1"/>
</dbReference>
<reference evidence="13 14" key="1">
    <citation type="submission" date="2019-07" db="EMBL/GenBank/DDBJ databases">
        <authorList>
            <person name="Friedrich A."/>
            <person name="Schacherer J."/>
        </authorList>
    </citation>
    <scope>NUCLEOTIDE SEQUENCE [LARGE SCALE GENOMIC DNA]</scope>
</reference>
<evidence type="ECO:0000256" key="7">
    <source>
        <dbReference type="ARBA" id="ARBA00023136"/>
    </source>
</evidence>
<comment type="similarity">
    <text evidence="2">Belongs to the sphingosine N-acyltransferase family.</text>
</comment>
<feature type="transmembrane region" description="Helical" evidence="11">
    <location>
        <begin position="308"/>
        <end position="325"/>
    </location>
</feature>
<dbReference type="Pfam" id="PF03798">
    <property type="entry name" value="TRAM_LAG1_CLN8"/>
    <property type="match status" value="1"/>
</dbReference>
<evidence type="ECO:0000313" key="13">
    <source>
        <dbReference type="EMBL" id="VUG18352.1"/>
    </source>
</evidence>
<feature type="compositionally biased region" description="Acidic residues" evidence="10">
    <location>
        <begin position="401"/>
        <end position="412"/>
    </location>
</feature>
<proteinExistence type="inferred from homology"/>
<evidence type="ECO:0000256" key="5">
    <source>
        <dbReference type="ARBA" id="ARBA00022824"/>
    </source>
</evidence>
<evidence type="ECO:0000259" key="12">
    <source>
        <dbReference type="PROSITE" id="PS50922"/>
    </source>
</evidence>
<dbReference type="InterPro" id="IPR016439">
    <property type="entry name" value="Lag1/Lac1-like"/>
</dbReference>
<dbReference type="EMBL" id="CABFWN010000003">
    <property type="protein sequence ID" value="VUG18352.1"/>
    <property type="molecule type" value="Genomic_DNA"/>
</dbReference>
<evidence type="ECO:0000256" key="4">
    <source>
        <dbReference type="ARBA" id="ARBA00022692"/>
    </source>
</evidence>
<evidence type="ECO:0000256" key="9">
    <source>
        <dbReference type="PROSITE-ProRule" id="PRU00205"/>
    </source>
</evidence>
<evidence type="ECO:0000256" key="8">
    <source>
        <dbReference type="ARBA" id="ARBA00023180"/>
    </source>
</evidence>
<dbReference type="AlphaFoldDB" id="A0A7D9D125"/>
<keyword evidence="4 9" id="KW-0812">Transmembrane</keyword>
<keyword evidence="6 11" id="KW-1133">Transmembrane helix</keyword>
<feature type="region of interest" description="Disordered" evidence="10">
    <location>
        <begin position="400"/>
        <end position="429"/>
    </location>
</feature>
<evidence type="ECO:0000256" key="2">
    <source>
        <dbReference type="ARBA" id="ARBA00009808"/>
    </source>
</evidence>
<evidence type="ECO:0000256" key="3">
    <source>
        <dbReference type="ARBA" id="ARBA00022679"/>
    </source>
</evidence>
<dbReference type="Proteomes" id="UP000478008">
    <property type="component" value="Unassembled WGS sequence"/>
</dbReference>
<feature type="transmembrane region" description="Helical" evidence="11">
    <location>
        <begin position="184"/>
        <end position="203"/>
    </location>
</feature>
<dbReference type="GO" id="GO:0050291">
    <property type="term" value="F:sphingosine N-acyltransferase activity"/>
    <property type="evidence" value="ECO:0007669"/>
    <property type="project" value="InterPro"/>
</dbReference>
<evidence type="ECO:0000256" key="1">
    <source>
        <dbReference type="ARBA" id="ARBA00004477"/>
    </source>
</evidence>
<dbReference type="InterPro" id="IPR006634">
    <property type="entry name" value="TLC-dom"/>
</dbReference>
<evidence type="ECO:0000256" key="6">
    <source>
        <dbReference type="ARBA" id="ARBA00022989"/>
    </source>
</evidence>
<accession>A0A7D9D125</accession>
<feature type="compositionally biased region" description="Basic and acidic residues" evidence="10">
    <location>
        <begin position="413"/>
        <end position="429"/>
    </location>
</feature>
<evidence type="ECO:0000256" key="10">
    <source>
        <dbReference type="SAM" id="MobiDB-lite"/>
    </source>
</evidence>
<feature type="transmembrane region" description="Helical" evidence="11">
    <location>
        <begin position="223"/>
        <end position="248"/>
    </location>
</feature>
<protein>
    <submittedName>
        <fullName evidence="13">DEBR0S3_08526g1_1</fullName>
    </submittedName>
</protein>
<dbReference type="PANTHER" id="PTHR12560:SF11">
    <property type="entry name" value="CERAMIDE SYNTHASE LAC1-RELATED"/>
    <property type="match status" value="1"/>
</dbReference>
<keyword evidence="7 9" id="KW-0472">Membrane</keyword>
<feature type="transmembrane region" description="Helical" evidence="11">
    <location>
        <begin position="364"/>
        <end position="388"/>
    </location>
</feature>
<evidence type="ECO:0000256" key="11">
    <source>
        <dbReference type="SAM" id="Phobius"/>
    </source>
</evidence>
<dbReference type="SMART" id="SM00724">
    <property type="entry name" value="TLC"/>
    <property type="match status" value="1"/>
</dbReference>
<dbReference type="GO" id="GO:0046513">
    <property type="term" value="P:ceramide biosynthetic process"/>
    <property type="evidence" value="ECO:0007669"/>
    <property type="project" value="InterPro"/>
</dbReference>
<name>A0A7D9D125_DEKBR</name>
<dbReference type="PIRSF" id="PIRSF005225">
    <property type="entry name" value="LAG1_LAC1"/>
    <property type="match status" value="1"/>
</dbReference>
<sequence length="429" mass="51114">MANTKFPSTGAANAHYHLTAPLTGRRRHSSVGKFELGDTSVRALHSIPSRKTIDEQAHDLNKMTSNEATDRDVLSKLWVSLRILSVRHTWLPPLLILGALRLIYVLSNNYTESNPLYPFFNLSYAIPGTEPTMYGKGWKDLVFVSHMMVFFTFFREFVMQVLLKPLAESFGLKKRGKKQRFMEQAYSIVYYGITSPLGLYIMWKTPMWYFNTRQFYLNYPHKSHFWLFKFYYLFQAGFWSQQSVVLMLRLEKPRKDFKELIFHHIVTMLLIGLSYRFHFTWMGLAVYITMDVSDFFLAFSKTLNYLDSPLVIPFFLSFIIVWFYTRHYLNFKILWSVLTEFKTVGPYELSFPDQQYKCWISQPIVFTLIFALQLVNIYWFFLILRILFRYIFFDVVKDDRSDDEYTEEDEDKEDARDEAEVKLFQKKDE</sequence>
<feature type="transmembrane region" description="Helical" evidence="11">
    <location>
        <begin position="260"/>
        <end position="288"/>
    </location>
</feature>
<keyword evidence="8" id="KW-0325">Glycoprotein</keyword>